<gene>
    <name evidence="2" type="ORF">E2R65_05215</name>
    <name evidence="1" type="ORF">GGR35_001582</name>
</gene>
<reference evidence="2" key="2">
    <citation type="submission" date="2019-03" db="EMBL/GenBank/DDBJ databases">
        <authorList>
            <person name="Yan Y.-Q."/>
            <person name="Du Z.-J."/>
        </authorList>
    </citation>
    <scope>NUCLEOTIDE SEQUENCE</scope>
    <source>
        <strain evidence="2">PP-F2FG21</strain>
    </source>
</reference>
<protein>
    <recommendedName>
        <fullName evidence="5">Bacteriocin</fullName>
    </recommendedName>
</protein>
<proteinExistence type="predicted"/>
<dbReference type="EMBL" id="SNQG01000002">
    <property type="protein sequence ID" value="TEW67391.1"/>
    <property type="molecule type" value="Genomic_DNA"/>
</dbReference>
<dbReference type="Proteomes" id="UP000297248">
    <property type="component" value="Unassembled WGS sequence"/>
</dbReference>
<dbReference type="AlphaFoldDB" id="A0A4Y8AGQ2"/>
<dbReference type="EMBL" id="JACIEG010000002">
    <property type="protein sequence ID" value="MBB3968990.1"/>
    <property type="molecule type" value="Genomic_DNA"/>
</dbReference>
<organism evidence="2 3">
    <name type="scientific">Mucilaginibacter phyllosphaerae</name>
    <dbReference type="NCBI Taxonomy" id="1812349"/>
    <lineage>
        <taxon>Bacteria</taxon>
        <taxon>Pseudomonadati</taxon>
        <taxon>Bacteroidota</taxon>
        <taxon>Sphingobacteriia</taxon>
        <taxon>Sphingobacteriales</taxon>
        <taxon>Sphingobacteriaceae</taxon>
        <taxon>Mucilaginibacter</taxon>
    </lineage>
</organism>
<evidence type="ECO:0000313" key="4">
    <source>
        <dbReference type="Proteomes" id="UP000583101"/>
    </source>
</evidence>
<reference evidence="1 4" key="3">
    <citation type="submission" date="2020-08" db="EMBL/GenBank/DDBJ databases">
        <title>Genomic Encyclopedia of Type Strains, Phase IV (KMG-IV): sequencing the most valuable type-strain genomes for metagenomic binning, comparative biology and taxonomic classification.</title>
        <authorList>
            <person name="Goeker M."/>
        </authorList>
    </citation>
    <scope>NUCLEOTIDE SEQUENCE [LARGE SCALE GENOMIC DNA]</scope>
    <source>
        <strain evidence="1 4">DSM 100995</strain>
    </source>
</reference>
<name>A0A4Y8AGQ2_9SPHI</name>
<comment type="caution">
    <text evidence="2">The sequence shown here is derived from an EMBL/GenBank/DDBJ whole genome shotgun (WGS) entry which is preliminary data.</text>
</comment>
<reference evidence="2 3" key="1">
    <citation type="journal article" date="2016" name="Int. J. Syst. Evol. Microbiol.">
        <title>Proposal of Mucilaginibacter phyllosphaerae sp. nov. isolated from the phyllosphere of Galium album.</title>
        <authorList>
            <person name="Aydogan E.L."/>
            <person name="Busse H.J."/>
            <person name="Moser G."/>
            <person name="Muller C."/>
            <person name="Kampfer P."/>
            <person name="Glaeser S.P."/>
        </authorList>
    </citation>
    <scope>NUCLEOTIDE SEQUENCE [LARGE SCALE GENOMIC DNA]</scope>
    <source>
        <strain evidence="2 3">PP-F2FG21</strain>
    </source>
</reference>
<keyword evidence="4" id="KW-1185">Reference proteome</keyword>
<evidence type="ECO:0000313" key="2">
    <source>
        <dbReference type="EMBL" id="TEW67391.1"/>
    </source>
</evidence>
<evidence type="ECO:0008006" key="5">
    <source>
        <dbReference type="Google" id="ProtNLM"/>
    </source>
</evidence>
<dbReference type="RefSeq" id="WP_134335444.1">
    <property type="nucleotide sequence ID" value="NZ_BMCZ01000009.1"/>
</dbReference>
<sequence length="66" mass="7062">MKKLKELGKALTRKEMKFVNGGYAQCVEGYVCGPSCPDPNGPYTISKGWACTSPGGACKPVECVYN</sequence>
<dbReference type="Proteomes" id="UP000583101">
    <property type="component" value="Unassembled WGS sequence"/>
</dbReference>
<evidence type="ECO:0000313" key="3">
    <source>
        <dbReference type="Proteomes" id="UP000297248"/>
    </source>
</evidence>
<accession>A0A4Y8AGQ2</accession>
<dbReference type="OrthoDB" id="1494809at2"/>
<evidence type="ECO:0000313" key="1">
    <source>
        <dbReference type="EMBL" id="MBB3968990.1"/>
    </source>
</evidence>